<feature type="domain" description="CCHC-type" evidence="3">
    <location>
        <begin position="187"/>
        <end position="202"/>
    </location>
</feature>
<evidence type="ECO:0000313" key="5">
    <source>
        <dbReference type="Proteomes" id="UP000257200"/>
    </source>
</evidence>
<organism evidence="4 5">
    <name type="scientific">Acanthochromis polyacanthus</name>
    <name type="common">spiny chromis</name>
    <dbReference type="NCBI Taxonomy" id="80966"/>
    <lineage>
        <taxon>Eukaryota</taxon>
        <taxon>Metazoa</taxon>
        <taxon>Chordata</taxon>
        <taxon>Craniata</taxon>
        <taxon>Vertebrata</taxon>
        <taxon>Euteleostomi</taxon>
        <taxon>Actinopterygii</taxon>
        <taxon>Neopterygii</taxon>
        <taxon>Teleostei</taxon>
        <taxon>Neoteleostei</taxon>
        <taxon>Acanthomorphata</taxon>
        <taxon>Ovalentaria</taxon>
        <taxon>Pomacentridae</taxon>
        <taxon>Acanthochromis</taxon>
    </lineage>
</organism>
<keyword evidence="1" id="KW-0479">Metal-binding</keyword>
<dbReference type="InterPro" id="IPR001878">
    <property type="entry name" value="Znf_CCHC"/>
</dbReference>
<evidence type="ECO:0000313" key="4">
    <source>
        <dbReference type="Ensembl" id="ENSAPOP00000024318.1"/>
    </source>
</evidence>
<dbReference type="Proteomes" id="UP000257200">
    <property type="component" value="Unplaced"/>
</dbReference>
<dbReference type="GO" id="GO:0008270">
    <property type="term" value="F:zinc ion binding"/>
    <property type="evidence" value="ECO:0007669"/>
    <property type="project" value="UniProtKB-KW"/>
</dbReference>
<sequence>MLHPKKGSAEDGFPATAEETRPATGAIDPTLRSLSSSNSALYKQVALFTEKVNRLTNCLALAGPAVNASSDRKHHVPTPERHNGHFGACQAFLTQVSLVFELQLSSYSTDRSHIAYLIGQLMGDAQDWGTAVWKCQGPLCDSYTEFVEEMRRNFGHPVSSLDATTRLGAIQQGALLSTRSIAGRPICLFCGESGHFVAACPRHPTKGGTHQ</sequence>
<keyword evidence="1" id="KW-0862">Zinc</keyword>
<feature type="region of interest" description="Disordered" evidence="2">
    <location>
        <begin position="1"/>
        <end position="29"/>
    </location>
</feature>
<dbReference type="PROSITE" id="PS50158">
    <property type="entry name" value="ZF_CCHC"/>
    <property type="match status" value="1"/>
</dbReference>
<keyword evidence="1" id="KW-0863">Zinc-finger</keyword>
<dbReference type="SUPFAM" id="SSF57756">
    <property type="entry name" value="Retrovirus zinc finger-like domains"/>
    <property type="match status" value="1"/>
</dbReference>
<dbReference type="Pfam" id="PF16297">
    <property type="entry name" value="DUF4939"/>
    <property type="match status" value="1"/>
</dbReference>
<reference evidence="4" key="1">
    <citation type="submission" date="2025-08" db="UniProtKB">
        <authorList>
            <consortium name="Ensembl"/>
        </authorList>
    </citation>
    <scope>IDENTIFICATION</scope>
</reference>
<dbReference type="AlphaFoldDB" id="A0A3Q1G3B1"/>
<reference evidence="4" key="2">
    <citation type="submission" date="2025-09" db="UniProtKB">
        <authorList>
            <consortium name="Ensembl"/>
        </authorList>
    </citation>
    <scope>IDENTIFICATION</scope>
</reference>
<dbReference type="STRING" id="80966.ENSAPOP00000024318"/>
<accession>A0A3Q1G3B1</accession>
<dbReference type="Ensembl" id="ENSAPOT00000009041.1">
    <property type="protein sequence ID" value="ENSAPOP00000024318.1"/>
    <property type="gene ID" value="ENSAPOG00000006691.1"/>
</dbReference>
<evidence type="ECO:0000256" key="2">
    <source>
        <dbReference type="SAM" id="MobiDB-lite"/>
    </source>
</evidence>
<keyword evidence="5" id="KW-1185">Reference proteome</keyword>
<dbReference type="GO" id="GO:0003676">
    <property type="term" value="F:nucleic acid binding"/>
    <property type="evidence" value="ECO:0007669"/>
    <property type="project" value="InterPro"/>
</dbReference>
<dbReference type="InterPro" id="IPR032549">
    <property type="entry name" value="DUF4939"/>
</dbReference>
<evidence type="ECO:0000256" key="1">
    <source>
        <dbReference type="PROSITE-ProRule" id="PRU00047"/>
    </source>
</evidence>
<dbReference type="InParanoid" id="A0A3Q1G3B1"/>
<dbReference type="InterPro" id="IPR036875">
    <property type="entry name" value="Znf_CCHC_sf"/>
</dbReference>
<protein>
    <recommendedName>
        <fullName evidence="3">CCHC-type domain-containing protein</fullName>
    </recommendedName>
</protein>
<evidence type="ECO:0000259" key="3">
    <source>
        <dbReference type="PROSITE" id="PS50158"/>
    </source>
</evidence>
<dbReference type="GeneTree" id="ENSGT01010000222920"/>
<proteinExistence type="predicted"/>
<name>A0A3Q1G3B1_9TELE</name>